<evidence type="ECO:0000313" key="2">
    <source>
        <dbReference type="Proteomes" id="UP000821845"/>
    </source>
</evidence>
<reference evidence="1" key="1">
    <citation type="submission" date="2020-05" db="EMBL/GenBank/DDBJ databases">
        <title>Large-scale comparative analyses of tick genomes elucidate their genetic diversity and vector capacities.</title>
        <authorList>
            <person name="Jia N."/>
            <person name="Wang J."/>
            <person name="Shi W."/>
            <person name="Du L."/>
            <person name="Sun Y."/>
            <person name="Zhan W."/>
            <person name="Jiang J."/>
            <person name="Wang Q."/>
            <person name="Zhang B."/>
            <person name="Ji P."/>
            <person name="Sakyi L.B."/>
            <person name="Cui X."/>
            <person name="Yuan T."/>
            <person name="Jiang B."/>
            <person name="Yang W."/>
            <person name="Lam T.T.-Y."/>
            <person name="Chang Q."/>
            <person name="Ding S."/>
            <person name="Wang X."/>
            <person name="Zhu J."/>
            <person name="Ruan X."/>
            <person name="Zhao L."/>
            <person name="Wei J."/>
            <person name="Que T."/>
            <person name="Du C."/>
            <person name="Cheng J."/>
            <person name="Dai P."/>
            <person name="Han X."/>
            <person name="Huang E."/>
            <person name="Gao Y."/>
            <person name="Liu J."/>
            <person name="Shao H."/>
            <person name="Ye R."/>
            <person name="Li L."/>
            <person name="Wei W."/>
            <person name="Wang X."/>
            <person name="Wang C."/>
            <person name="Yang T."/>
            <person name="Huo Q."/>
            <person name="Li W."/>
            <person name="Guo W."/>
            <person name="Chen H."/>
            <person name="Zhou L."/>
            <person name="Ni X."/>
            <person name="Tian J."/>
            <person name="Zhou Y."/>
            <person name="Sheng Y."/>
            <person name="Liu T."/>
            <person name="Pan Y."/>
            <person name="Xia L."/>
            <person name="Li J."/>
            <person name="Zhao F."/>
            <person name="Cao W."/>
        </authorList>
    </citation>
    <scope>NUCLEOTIDE SEQUENCE</scope>
    <source>
        <strain evidence="1">Hyas-2018</strain>
    </source>
</reference>
<gene>
    <name evidence="1" type="ORF">HPB50_012480</name>
</gene>
<proteinExistence type="predicted"/>
<dbReference type="EMBL" id="CM023484">
    <property type="protein sequence ID" value="KAH6933129.1"/>
    <property type="molecule type" value="Genomic_DNA"/>
</dbReference>
<dbReference type="Proteomes" id="UP000821845">
    <property type="component" value="Chromosome 4"/>
</dbReference>
<keyword evidence="2" id="KW-1185">Reference proteome</keyword>
<organism evidence="1 2">
    <name type="scientific">Hyalomma asiaticum</name>
    <name type="common">Tick</name>
    <dbReference type="NCBI Taxonomy" id="266040"/>
    <lineage>
        <taxon>Eukaryota</taxon>
        <taxon>Metazoa</taxon>
        <taxon>Ecdysozoa</taxon>
        <taxon>Arthropoda</taxon>
        <taxon>Chelicerata</taxon>
        <taxon>Arachnida</taxon>
        <taxon>Acari</taxon>
        <taxon>Parasitiformes</taxon>
        <taxon>Ixodida</taxon>
        <taxon>Ixodoidea</taxon>
        <taxon>Ixodidae</taxon>
        <taxon>Hyalomminae</taxon>
        <taxon>Hyalomma</taxon>
    </lineage>
</organism>
<evidence type="ECO:0000313" key="1">
    <source>
        <dbReference type="EMBL" id="KAH6933129.1"/>
    </source>
</evidence>
<accession>A0ACB7SKD5</accession>
<comment type="caution">
    <text evidence="1">The sequence shown here is derived from an EMBL/GenBank/DDBJ whole genome shotgun (WGS) entry which is preliminary data.</text>
</comment>
<protein>
    <submittedName>
        <fullName evidence="1">Uncharacterized protein</fullName>
    </submittedName>
</protein>
<sequence>MSSPCSIWSGCSPELGLRVHELLRNTRSAVSACEPPPGWLRKPAAICSSSFERRGPGHETPSKEPKLSSGGPCRRGRTAALRGRLSSAMCTPVPARRRRLRKNETVSPTATAVGSSDSAGSRQQATASQGCYSSVQRHRRDVAAV</sequence>
<name>A0ACB7SKD5_HYAAI</name>